<dbReference type="Proteomes" id="UP000478052">
    <property type="component" value="Unassembled WGS sequence"/>
</dbReference>
<protein>
    <submittedName>
        <fullName evidence="1">Uncharacterized protein</fullName>
    </submittedName>
</protein>
<keyword evidence="2" id="KW-1185">Reference proteome</keyword>
<evidence type="ECO:0000313" key="1">
    <source>
        <dbReference type="EMBL" id="KAF0704524.1"/>
    </source>
</evidence>
<dbReference type="OrthoDB" id="6618496at2759"/>
<reference evidence="1 2" key="1">
    <citation type="submission" date="2019-08" db="EMBL/GenBank/DDBJ databases">
        <title>Whole genome of Aphis craccivora.</title>
        <authorList>
            <person name="Voronova N.V."/>
            <person name="Shulinski R.S."/>
            <person name="Bandarenka Y.V."/>
            <person name="Zhorov D.G."/>
            <person name="Warner D."/>
        </authorList>
    </citation>
    <scope>NUCLEOTIDE SEQUENCE [LARGE SCALE GENOMIC DNA]</scope>
    <source>
        <strain evidence="1">180601</strain>
        <tissue evidence="1">Whole Body</tissue>
    </source>
</reference>
<organism evidence="1 2">
    <name type="scientific">Aphis craccivora</name>
    <name type="common">Cowpea aphid</name>
    <dbReference type="NCBI Taxonomy" id="307492"/>
    <lineage>
        <taxon>Eukaryota</taxon>
        <taxon>Metazoa</taxon>
        <taxon>Ecdysozoa</taxon>
        <taxon>Arthropoda</taxon>
        <taxon>Hexapoda</taxon>
        <taxon>Insecta</taxon>
        <taxon>Pterygota</taxon>
        <taxon>Neoptera</taxon>
        <taxon>Paraneoptera</taxon>
        <taxon>Hemiptera</taxon>
        <taxon>Sternorrhyncha</taxon>
        <taxon>Aphidomorpha</taxon>
        <taxon>Aphidoidea</taxon>
        <taxon>Aphididae</taxon>
        <taxon>Aphidini</taxon>
        <taxon>Aphis</taxon>
        <taxon>Aphis</taxon>
    </lineage>
</organism>
<dbReference type="AlphaFoldDB" id="A0A6G0VR21"/>
<name>A0A6G0VR21_APHCR</name>
<accession>A0A6G0VR21</accession>
<evidence type="ECO:0000313" key="2">
    <source>
        <dbReference type="Proteomes" id="UP000478052"/>
    </source>
</evidence>
<comment type="caution">
    <text evidence="1">The sequence shown here is derived from an EMBL/GenBank/DDBJ whole genome shotgun (WGS) entry which is preliminary data.</text>
</comment>
<dbReference type="EMBL" id="VUJU01013539">
    <property type="protein sequence ID" value="KAF0704524.1"/>
    <property type="molecule type" value="Genomic_DNA"/>
</dbReference>
<gene>
    <name evidence="1" type="ORF">FWK35_00034152</name>
</gene>
<sequence>MTTIDGAAILISPGSIHTHEPVPRHAVETRLFRNSIRQRGLENIASHMIDDVDQQARLYSEAAMNIGHAAAVRSIARVRHKNSPPVPETLSHWITTFNSEEWAPRLRYINGSMEPFYQGPLEILRDDGTEDFIGIVFTNAAFIRDMQPHLRSIRAICMDGTFQTKPREPADIN</sequence>
<proteinExistence type="predicted"/>